<dbReference type="KEGG" id="meh:M301_2734"/>
<evidence type="ECO:0000256" key="1">
    <source>
        <dbReference type="SAM" id="Coils"/>
    </source>
</evidence>
<name>D7DP57_METV0</name>
<dbReference type="Pfam" id="PF06210">
    <property type="entry name" value="DUF1003"/>
    <property type="match status" value="1"/>
</dbReference>
<keyword evidence="4" id="KW-1185">Reference proteome</keyword>
<sequence length="170" mass="19296">MKEPNNIAKVIAEKKWNELSRAHREEIAKLLEHMDDVRDVNQEYVDHRTIGQLAADGVAKVAGSWSFIIFFLSALLLWAFLNTEILGPRHEAFDPYPYVFLNLVLSMLAAVQAPIIMMSQNRQSARDRLDAEIDHEVNVRAEVAIQNVDARISELSQKLEEATKLMVAKA</sequence>
<dbReference type="eggNOG" id="COG4420">
    <property type="taxonomic scope" value="Bacteria"/>
</dbReference>
<protein>
    <recommendedName>
        <fullName evidence="5">Cyclic nucleotide-binding protein</fullName>
    </recommendedName>
</protein>
<keyword evidence="2" id="KW-1133">Transmembrane helix</keyword>
<keyword evidence="2" id="KW-0812">Transmembrane</keyword>
<feature type="coiled-coil region" evidence="1">
    <location>
        <begin position="138"/>
        <end position="165"/>
    </location>
</feature>
<evidence type="ECO:0000313" key="3">
    <source>
        <dbReference type="EMBL" id="ADI31088.1"/>
    </source>
</evidence>
<evidence type="ECO:0000256" key="2">
    <source>
        <dbReference type="SAM" id="Phobius"/>
    </source>
</evidence>
<dbReference type="RefSeq" id="WP_013149393.1">
    <property type="nucleotide sequence ID" value="NC_014207.1"/>
</dbReference>
<accession>D7DP57</accession>
<keyword evidence="1" id="KW-0175">Coiled coil</keyword>
<gene>
    <name evidence="3" type="ordered locus">M301_2734</name>
</gene>
<dbReference type="STRING" id="666681.M301_2734"/>
<dbReference type="EMBL" id="CP002056">
    <property type="protein sequence ID" value="ADI31088.1"/>
    <property type="molecule type" value="Genomic_DNA"/>
</dbReference>
<keyword evidence="2" id="KW-0472">Membrane</keyword>
<organism evidence="3 4">
    <name type="scientific">Methylotenera versatilis (strain 301)</name>
    <dbReference type="NCBI Taxonomy" id="666681"/>
    <lineage>
        <taxon>Bacteria</taxon>
        <taxon>Pseudomonadati</taxon>
        <taxon>Pseudomonadota</taxon>
        <taxon>Betaproteobacteria</taxon>
        <taxon>Nitrosomonadales</taxon>
        <taxon>Methylophilaceae</taxon>
        <taxon>Methylotenera</taxon>
    </lineage>
</organism>
<dbReference type="OrthoDB" id="9795736at2"/>
<dbReference type="PANTHER" id="PTHR41386:SF1">
    <property type="entry name" value="MEMBRANE PROTEIN"/>
    <property type="match status" value="1"/>
</dbReference>
<dbReference type="AlphaFoldDB" id="D7DP57"/>
<dbReference type="Proteomes" id="UP000000383">
    <property type="component" value="Chromosome"/>
</dbReference>
<evidence type="ECO:0000313" key="4">
    <source>
        <dbReference type="Proteomes" id="UP000000383"/>
    </source>
</evidence>
<feature type="transmembrane region" description="Helical" evidence="2">
    <location>
        <begin position="58"/>
        <end position="81"/>
    </location>
</feature>
<dbReference type="HOGENOM" id="CLU_077948_2_3_4"/>
<reference evidence="3 4" key="2">
    <citation type="journal article" date="2011" name="J. Bacteriol.">
        <title>Genomes of three methylotrophs from a single niche uncover genetic and metabolic divergence of Methylophilaceae.</title>
        <authorList>
            <person name="Lapidus A."/>
            <person name="Clum A."/>
            <person name="Labutti K."/>
            <person name="Kaluzhnaya M.G."/>
            <person name="Lim S."/>
            <person name="Beck D.A."/>
            <person name="Glavina Del Rio T."/>
            <person name="Nolan M."/>
            <person name="Mavromatis K."/>
            <person name="Huntemann M."/>
            <person name="Lucas S."/>
            <person name="Lidstrom M.E."/>
            <person name="Ivanova N."/>
            <person name="Chistoserdova L."/>
        </authorList>
    </citation>
    <scope>NUCLEOTIDE SEQUENCE [LARGE SCALE GENOMIC DNA]</scope>
    <source>
        <strain evidence="3 4">301</strain>
    </source>
</reference>
<dbReference type="PANTHER" id="PTHR41386">
    <property type="entry name" value="INTEGRAL MEMBRANE PROTEIN-RELATED"/>
    <property type="match status" value="1"/>
</dbReference>
<evidence type="ECO:0008006" key="5">
    <source>
        <dbReference type="Google" id="ProtNLM"/>
    </source>
</evidence>
<dbReference type="InterPro" id="IPR010406">
    <property type="entry name" value="DUF1003"/>
</dbReference>
<proteinExistence type="predicted"/>
<feature type="transmembrane region" description="Helical" evidence="2">
    <location>
        <begin position="96"/>
        <end position="118"/>
    </location>
</feature>
<reference evidence="4" key="1">
    <citation type="submission" date="2010-05" db="EMBL/GenBank/DDBJ databases">
        <title>Complete sequence of Methylotenera sp. 301.</title>
        <authorList>
            <person name="Lucas S."/>
            <person name="Copeland A."/>
            <person name="Lapidus A."/>
            <person name="Cheng J.-F."/>
            <person name="Bruce D."/>
            <person name="Goodwin L."/>
            <person name="Pitluck S."/>
            <person name="Clum A."/>
            <person name="Land M."/>
            <person name="Hauser L."/>
            <person name="Kyrpides N."/>
            <person name="Ivanova N."/>
            <person name="Chistoservova L."/>
            <person name="Kalyuzhnaya M."/>
            <person name="Woyke T."/>
        </authorList>
    </citation>
    <scope>NUCLEOTIDE SEQUENCE [LARGE SCALE GENOMIC DNA]</scope>
    <source>
        <strain evidence="4">301</strain>
    </source>
</reference>